<dbReference type="RefSeq" id="WP_188962886.1">
    <property type="nucleotide sequence ID" value="NZ_BMOE01000005.1"/>
</dbReference>
<proteinExistence type="predicted"/>
<name>A0A917UQ48_9DEIO</name>
<dbReference type="Proteomes" id="UP000635726">
    <property type="component" value="Unassembled WGS sequence"/>
</dbReference>
<dbReference type="AlphaFoldDB" id="A0A917UQ48"/>
<organism evidence="2 3">
    <name type="scientific">Deinococcus aquiradiocola</name>
    <dbReference type="NCBI Taxonomy" id="393059"/>
    <lineage>
        <taxon>Bacteria</taxon>
        <taxon>Thermotogati</taxon>
        <taxon>Deinococcota</taxon>
        <taxon>Deinococci</taxon>
        <taxon>Deinococcales</taxon>
        <taxon>Deinococcaceae</taxon>
        <taxon>Deinococcus</taxon>
    </lineage>
</organism>
<reference evidence="2" key="1">
    <citation type="journal article" date="2014" name="Int. J. Syst. Evol. Microbiol.">
        <title>Complete genome sequence of Corynebacterium casei LMG S-19264T (=DSM 44701T), isolated from a smear-ripened cheese.</title>
        <authorList>
            <consortium name="US DOE Joint Genome Institute (JGI-PGF)"/>
            <person name="Walter F."/>
            <person name="Albersmeier A."/>
            <person name="Kalinowski J."/>
            <person name="Ruckert C."/>
        </authorList>
    </citation>
    <scope>NUCLEOTIDE SEQUENCE</scope>
    <source>
        <strain evidence="2">JCM 14371</strain>
    </source>
</reference>
<accession>A0A917UQ48</accession>
<protein>
    <submittedName>
        <fullName evidence="2">Uncharacterized protein</fullName>
    </submittedName>
</protein>
<sequence>MTAARQDDNRELVKLLSALVERYPDQRFGQLLVHSGILQYEPRDRQDGTATPSLLDPFNEESRRTLHRAVKALKGPNP</sequence>
<evidence type="ECO:0000313" key="3">
    <source>
        <dbReference type="Proteomes" id="UP000635726"/>
    </source>
</evidence>
<gene>
    <name evidence="2" type="ORF">GCM10008939_19680</name>
</gene>
<dbReference type="EMBL" id="BMOE01000005">
    <property type="protein sequence ID" value="GGJ75501.1"/>
    <property type="molecule type" value="Genomic_DNA"/>
</dbReference>
<keyword evidence="3" id="KW-1185">Reference proteome</keyword>
<reference evidence="2" key="2">
    <citation type="submission" date="2020-09" db="EMBL/GenBank/DDBJ databases">
        <authorList>
            <person name="Sun Q."/>
            <person name="Ohkuma M."/>
        </authorList>
    </citation>
    <scope>NUCLEOTIDE SEQUENCE</scope>
    <source>
        <strain evidence="2">JCM 14371</strain>
    </source>
</reference>
<comment type="caution">
    <text evidence="2">The sequence shown here is derived from an EMBL/GenBank/DDBJ whole genome shotgun (WGS) entry which is preliminary data.</text>
</comment>
<evidence type="ECO:0000313" key="2">
    <source>
        <dbReference type="EMBL" id="GGJ75501.1"/>
    </source>
</evidence>
<feature type="region of interest" description="Disordered" evidence="1">
    <location>
        <begin position="43"/>
        <end position="62"/>
    </location>
</feature>
<evidence type="ECO:0000256" key="1">
    <source>
        <dbReference type="SAM" id="MobiDB-lite"/>
    </source>
</evidence>